<evidence type="ECO:0000256" key="1">
    <source>
        <dbReference type="ARBA" id="ARBA00013260"/>
    </source>
</evidence>
<dbReference type="PANTHER" id="PTHR17224:SF1">
    <property type="entry name" value="PEPTIDYL-TRNA HYDROLASE"/>
    <property type="match status" value="1"/>
</dbReference>
<dbReference type="HAMAP" id="MF_00083">
    <property type="entry name" value="Pept_tRNA_hydro_bact"/>
    <property type="match status" value="1"/>
</dbReference>
<comment type="subcellular location">
    <subcellularLocation>
        <location evidence="8">Cytoplasm</location>
    </subcellularLocation>
</comment>
<evidence type="ECO:0000256" key="8">
    <source>
        <dbReference type="HAMAP-Rule" id="MF_00083"/>
    </source>
</evidence>
<name>A0A926EE77_9FIRM</name>
<evidence type="ECO:0000256" key="4">
    <source>
        <dbReference type="ARBA" id="ARBA00022884"/>
    </source>
</evidence>
<evidence type="ECO:0000256" key="3">
    <source>
        <dbReference type="ARBA" id="ARBA00022801"/>
    </source>
</evidence>
<keyword evidence="8" id="KW-0963">Cytoplasm</keyword>
<feature type="region of interest" description="Disordered" evidence="11">
    <location>
        <begin position="213"/>
        <end position="291"/>
    </location>
</feature>
<dbReference type="SUPFAM" id="SSF53178">
    <property type="entry name" value="Peptidyl-tRNA hydrolase-like"/>
    <property type="match status" value="1"/>
</dbReference>
<keyword evidence="4 8" id="KW-0694">RNA-binding</keyword>
<feature type="active site" description="Proton acceptor" evidence="8">
    <location>
        <position position="43"/>
    </location>
</feature>
<evidence type="ECO:0000313" key="13">
    <source>
        <dbReference type="Proteomes" id="UP000660861"/>
    </source>
</evidence>
<feature type="site" description="Stabilizes the basic form of H active site to accept a proton" evidence="8">
    <location>
        <position position="115"/>
    </location>
</feature>
<reference evidence="12" key="1">
    <citation type="submission" date="2020-08" db="EMBL/GenBank/DDBJ databases">
        <title>Genome public.</title>
        <authorList>
            <person name="Liu C."/>
            <person name="Sun Q."/>
        </authorList>
    </citation>
    <scope>NUCLEOTIDE SEQUENCE</scope>
    <source>
        <strain evidence="12">NSJ-54</strain>
    </source>
</reference>
<evidence type="ECO:0000256" key="7">
    <source>
        <dbReference type="ARBA" id="ARBA00050038"/>
    </source>
</evidence>
<comment type="subunit">
    <text evidence="8">Monomer.</text>
</comment>
<feature type="site" description="Discriminates between blocked and unblocked aminoacyl-tRNA" evidence="8">
    <location>
        <position position="33"/>
    </location>
</feature>
<dbReference type="FunFam" id="3.40.50.1470:FF:000001">
    <property type="entry name" value="Peptidyl-tRNA hydrolase"/>
    <property type="match status" value="1"/>
</dbReference>
<evidence type="ECO:0000256" key="9">
    <source>
        <dbReference type="RuleBase" id="RU000673"/>
    </source>
</evidence>
<dbReference type="PROSITE" id="PS01195">
    <property type="entry name" value="PEPT_TRNA_HYDROL_1"/>
    <property type="match status" value="1"/>
</dbReference>
<dbReference type="GO" id="GO:0000049">
    <property type="term" value="F:tRNA binding"/>
    <property type="evidence" value="ECO:0007669"/>
    <property type="project" value="UniProtKB-UniRule"/>
</dbReference>
<dbReference type="RefSeq" id="WP_316248751.1">
    <property type="nucleotide sequence ID" value="NZ_JACRTC010000004.1"/>
</dbReference>
<keyword evidence="2 8" id="KW-0820">tRNA-binding</keyword>
<evidence type="ECO:0000256" key="5">
    <source>
        <dbReference type="ARBA" id="ARBA00038063"/>
    </source>
</evidence>
<feature type="compositionally biased region" description="Low complexity" evidence="11">
    <location>
        <begin position="224"/>
        <end position="238"/>
    </location>
</feature>
<dbReference type="InterPro" id="IPR036416">
    <property type="entry name" value="Pept_tRNA_hydro_sf"/>
</dbReference>
<feature type="binding site" evidence="8">
    <location>
        <position position="88"/>
    </location>
    <ligand>
        <name>tRNA</name>
        <dbReference type="ChEBI" id="CHEBI:17843"/>
    </ligand>
</feature>
<dbReference type="PANTHER" id="PTHR17224">
    <property type="entry name" value="PEPTIDYL-TRNA HYDROLASE"/>
    <property type="match status" value="1"/>
</dbReference>
<accession>A0A926EE77</accession>
<comment type="similarity">
    <text evidence="5 8 10">Belongs to the PTH family.</text>
</comment>
<comment type="caution">
    <text evidence="12">The sequence shown here is derived from an EMBL/GenBank/DDBJ whole genome shotgun (WGS) entry which is preliminary data.</text>
</comment>
<dbReference type="NCBIfam" id="TIGR00447">
    <property type="entry name" value="pth"/>
    <property type="match status" value="1"/>
</dbReference>
<dbReference type="CDD" id="cd00462">
    <property type="entry name" value="PTH"/>
    <property type="match status" value="1"/>
</dbReference>
<dbReference type="Gene3D" id="3.40.50.1470">
    <property type="entry name" value="Peptidyl-tRNA hydrolase"/>
    <property type="match status" value="1"/>
</dbReference>
<dbReference type="InterPro" id="IPR018171">
    <property type="entry name" value="Pept_tRNA_hydro_CS"/>
</dbReference>
<dbReference type="GO" id="GO:0006515">
    <property type="term" value="P:protein quality control for misfolded or incompletely synthesized proteins"/>
    <property type="evidence" value="ECO:0007669"/>
    <property type="project" value="UniProtKB-UniRule"/>
</dbReference>
<dbReference type="GO" id="GO:0005737">
    <property type="term" value="C:cytoplasm"/>
    <property type="evidence" value="ECO:0007669"/>
    <property type="project" value="UniProtKB-SubCell"/>
</dbReference>
<dbReference type="GO" id="GO:0004045">
    <property type="term" value="F:peptidyl-tRNA hydrolase activity"/>
    <property type="evidence" value="ECO:0007669"/>
    <property type="project" value="UniProtKB-UniRule"/>
</dbReference>
<feature type="binding site" evidence="8">
    <location>
        <position position="136"/>
    </location>
    <ligand>
        <name>tRNA</name>
        <dbReference type="ChEBI" id="CHEBI:17843"/>
    </ligand>
</feature>
<sequence>MNSSLDRLFELISSKRPQVPVGPVEYIIVGLGNPGSKYDGTRHNTGFMAIDRIAEQYHCKIDRLRFKGLCCEAVIAGKKVLLLKPSTFMNLSGQSVTEAASFYKVPMDRVVILFDDISLEPGSIRVRRKGTDGGHNGIKNIIYLSGRDDFPRVKIGVGKKPHPDYDLADWVLSGFKKEEVEPMKNAFILAQGAVEQIVAGNIDKAMNLYNGTGRKKAEKKQAPEKGPAPAAKGKSAPETDAPPSMNNYPAQGEGAPASQGPGNGRSQGSPARDTAPEAPADTKAKTDAVQS</sequence>
<dbReference type="EMBL" id="JACRTC010000004">
    <property type="protein sequence ID" value="MBC8570564.1"/>
    <property type="molecule type" value="Genomic_DNA"/>
</dbReference>
<dbReference type="InterPro" id="IPR001328">
    <property type="entry name" value="Pept_tRNA_hydro"/>
</dbReference>
<dbReference type="Proteomes" id="UP000660861">
    <property type="component" value="Unassembled WGS sequence"/>
</dbReference>
<evidence type="ECO:0000256" key="2">
    <source>
        <dbReference type="ARBA" id="ARBA00022555"/>
    </source>
</evidence>
<feature type="binding site" evidence="8">
    <location>
        <position position="90"/>
    </location>
    <ligand>
        <name>tRNA</name>
        <dbReference type="ChEBI" id="CHEBI:17843"/>
    </ligand>
</feature>
<dbReference type="Pfam" id="PF01195">
    <property type="entry name" value="Pept_tRNA_hydro"/>
    <property type="match status" value="1"/>
</dbReference>
<proteinExistence type="inferred from homology"/>
<evidence type="ECO:0000256" key="10">
    <source>
        <dbReference type="RuleBase" id="RU004320"/>
    </source>
</evidence>
<organism evidence="12 13">
    <name type="scientific">Zongyangia hominis</name>
    <dbReference type="NCBI Taxonomy" id="2763677"/>
    <lineage>
        <taxon>Bacteria</taxon>
        <taxon>Bacillati</taxon>
        <taxon>Bacillota</taxon>
        <taxon>Clostridia</taxon>
        <taxon>Eubacteriales</taxon>
        <taxon>Oscillospiraceae</taxon>
        <taxon>Zongyangia</taxon>
    </lineage>
</organism>
<feature type="binding site" evidence="8">
    <location>
        <position position="38"/>
    </location>
    <ligand>
        <name>tRNA</name>
        <dbReference type="ChEBI" id="CHEBI:17843"/>
    </ligand>
</feature>
<evidence type="ECO:0000313" key="12">
    <source>
        <dbReference type="EMBL" id="MBC8570564.1"/>
    </source>
</evidence>
<dbReference type="EC" id="3.1.1.29" evidence="1 8"/>
<comment type="catalytic activity">
    <reaction evidence="6 8 9">
        <text>an N-acyl-L-alpha-aminoacyl-tRNA + H2O = an N-acyl-L-amino acid + a tRNA + H(+)</text>
        <dbReference type="Rhea" id="RHEA:54448"/>
        <dbReference type="Rhea" id="RHEA-COMP:10123"/>
        <dbReference type="Rhea" id="RHEA-COMP:13883"/>
        <dbReference type="ChEBI" id="CHEBI:15377"/>
        <dbReference type="ChEBI" id="CHEBI:15378"/>
        <dbReference type="ChEBI" id="CHEBI:59874"/>
        <dbReference type="ChEBI" id="CHEBI:78442"/>
        <dbReference type="ChEBI" id="CHEBI:138191"/>
        <dbReference type="EC" id="3.1.1.29"/>
    </reaction>
</comment>
<keyword evidence="3 8" id="KW-0378">Hydrolase</keyword>
<feature type="compositionally biased region" description="Basic and acidic residues" evidence="11">
    <location>
        <begin position="280"/>
        <end position="291"/>
    </location>
</feature>
<comment type="function">
    <text evidence="8">Catalyzes the release of premature peptidyl moieties from peptidyl-tRNA molecules trapped in stalled 50S ribosomal subunits, and thus maintains levels of free tRNAs and 50S ribosomes.</text>
</comment>
<dbReference type="GO" id="GO:0072344">
    <property type="term" value="P:rescue of stalled ribosome"/>
    <property type="evidence" value="ECO:0007669"/>
    <property type="project" value="UniProtKB-UniRule"/>
</dbReference>
<gene>
    <name evidence="8" type="primary">pth</name>
    <name evidence="12" type="ORF">H8709_06925</name>
</gene>
<protein>
    <recommendedName>
        <fullName evidence="7 8">Peptidyl-tRNA hydrolase</fullName>
        <shortName evidence="8">Pth</shortName>
        <ecNumber evidence="1 8">3.1.1.29</ecNumber>
    </recommendedName>
</protein>
<evidence type="ECO:0000256" key="11">
    <source>
        <dbReference type="SAM" id="MobiDB-lite"/>
    </source>
</evidence>
<comment type="function">
    <text evidence="8">Hydrolyzes ribosome-free peptidyl-tRNAs (with 1 or more amino acids incorporated), which drop off the ribosome during protein synthesis, or as a result of ribosome stalling.</text>
</comment>
<keyword evidence="13" id="KW-1185">Reference proteome</keyword>
<evidence type="ECO:0000256" key="6">
    <source>
        <dbReference type="ARBA" id="ARBA00048707"/>
    </source>
</evidence>
<dbReference type="AlphaFoldDB" id="A0A926EE77"/>